<evidence type="ECO:0000256" key="7">
    <source>
        <dbReference type="ARBA" id="ARBA00022723"/>
    </source>
</evidence>
<accession>A0A0F9MQ61</accession>
<keyword evidence="9" id="KW-0418">Kinase</keyword>
<evidence type="ECO:0000256" key="1">
    <source>
        <dbReference type="ARBA" id="ARBA00001946"/>
    </source>
</evidence>
<keyword evidence="12" id="KW-0324">Glycolysis</keyword>
<dbReference type="InterPro" id="IPR015793">
    <property type="entry name" value="Pyrv_Knase_brl"/>
</dbReference>
<dbReference type="SUPFAM" id="SSF52935">
    <property type="entry name" value="PK C-terminal domain-like"/>
    <property type="match status" value="1"/>
</dbReference>
<dbReference type="PRINTS" id="PR01050">
    <property type="entry name" value="PYRUVTKNASE"/>
</dbReference>
<dbReference type="Gene3D" id="3.40.1380.20">
    <property type="entry name" value="Pyruvate kinase, C-terminal domain"/>
    <property type="match status" value="1"/>
</dbReference>
<dbReference type="InterPro" id="IPR036637">
    <property type="entry name" value="Phosphohistidine_dom_sf"/>
</dbReference>
<dbReference type="Gene3D" id="3.50.30.10">
    <property type="entry name" value="Phosphohistidine domain"/>
    <property type="match status" value="1"/>
</dbReference>
<dbReference type="GO" id="GO:0000287">
    <property type="term" value="F:magnesium ion binding"/>
    <property type="evidence" value="ECO:0007669"/>
    <property type="project" value="InterPro"/>
</dbReference>
<dbReference type="InterPro" id="IPR001697">
    <property type="entry name" value="Pyr_Knase"/>
</dbReference>
<dbReference type="PROSITE" id="PS00110">
    <property type="entry name" value="PYRUVATE_KINASE"/>
    <property type="match status" value="1"/>
</dbReference>
<evidence type="ECO:0000256" key="13">
    <source>
        <dbReference type="ARBA" id="ARBA00023317"/>
    </source>
</evidence>
<keyword evidence="10" id="KW-0067">ATP-binding</keyword>
<evidence type="ECO:0000313" key="16">
    <source>
        <dbReference type="EMBL" id="KKM71327.1"/>
    </source>
</evidence>
<dbReference type="InterPro" id="IPR015813">
    <property type="entry name" value="Pyrv/PenolPyrv_kinase-like_dom"/>
</dbReference>
<evidence type="ECO:0000256" key="6">
    <source>
        <dbReference type="ARBA" id="ARBA00022679"/>
    </source>
</evidence>
<dbReference type="InterPro" id="IPR040442">
    <property type="entry name" value="Pyrv_kinase-like_dom_sf"/>
</dbReference>
<keyword evidence="7" id="KW-0479">Metal-binding</keyword>
<evidence type="ECO:0000256" key="2">
    <source>
        <dbReference type="ARBA" id="ARBA00001958"/>
    </source>
</evidence>
<reference evidence="16" key="1">
    <citation type="journal article" date="2015" name="Nature">
        <title>Complex archaea that bridge the gap between prokaryotes and eukaryotes.</title>
        <authorList>
            <person name="Spang A."/>
            <person name="Saw J.H."/>
            <person name="Jorgensen S.L."/>
            <person name="Zaremba-Niedzwiedzka K."/>
            <person name="Martijn J."/>
            <person name="Lind A.E."/>
            <person name="van Eijk R."/>
            <person name="Schleper C."/>
            <person name="Guy L."/>
            <person name="Ettema T.J."/>
        </authorList>
    </citation>
    <scope>NUCLEOTIDE SEQUENCE</scope>
</reference>
<dbReference type="SUPFAM" id="SSF51621">
    <property type="entry name" value="Phosphoenolpyruvate/pyruvate domain"/>
    <property type="match status" value="1"/>
</dbReference>
<dbReference type="GO" id="GO:0030955">
    <property type="term" value="F:potassium ion binding"/>
    <property type="evidence" value="ECO:0007669"/>
    <property type="project" value="InterPro"/>
</dbReference>
<keyword evidence="13" id="KW-0670">Pyruvate</keyword>
<evidence type="ECO:0000256" key="9">
    <source>
        <dbReference type="ARBA" id="ARBA00022777"/>
    </source>
</evidence>
<dbReference type="NCBIfam" id="TIGR01064">
    <property type="entry name" value="pyruv_kin"/>
    <property type="match status" value="1"/>
</dbReference>
<dbReference type="GO" id="GO:0016301">
    <property type="term" value="F:kinase activity"/>
    <property type="evidence" value="ECO:0007669"/>
    <property type="project" value="UniProtKB-KW"/>
</dbReference>
<dbReference type="UniPathway" id="UPA00109">
    <property type="reaction ID" value="UER00188"/>
</dbReference>
<evidence type="ECO:0000256" key="11">
    <source>
        <dbReference type="ARBA" id="ARBA00022842"/>
    </source>
</evidence>
<name>A0A0F9MQ61_9ZZZZ</name>
<dbReference type="InterPro" id="IPR011037">
    <property type="entry name" value="Pyrv_Knase-like_insert_dom_sf"/>
</dbReference>
<dbReference type="GO" id="GO:0004743">
    <property type="term" value="F:pyruvate kinase activity"/>
    <property type="evidence" value="ECO:0007669"/>
    <property type="project" value="UniProtKB-EC"/>
</dbReference>
<evidence type="ECO:0000256" key="8">
    <source>
        <dbReference type="ARBA" id="ARBA00022741"/>
    </source>
</evidence>
<keyword evidence="11" id="KW-0460">Magnesium</keyword>
<comment type="cofactor">
    <cofactor evidence="1">
        <name>Mg(2+)</name>
        <dbReference type="ChEBI" id="CHEBI:18420"/>
    </cofactor>
</comment>
<dbReference type="InterPro" id="IPR036918">
    <property type="entry name" value="Pyrv_Knase_C_sf"/>
</dbReference>
<feature type="domain" description="Pyruvate kinase barrel" evidence="14">
    <location>
        <begin position="4"/>
        <end position="323"/>
    </location>
</feature>
<feature type="domain" description="Pyruvate kinase C-terminal" evidence="15">
    <location>
        <begin position="357"/>
        <end position="468"/>
    </location>
</feature>
<organism evidence="16">
    <name type="scientific">marine sediment metagenome</name>
    <dbReference type="NCBI Taxonomy" id="412755"/>
    <lineage>
        <taxon>unclassified sequences</taxon>
        <taxon>metagenomes</taxon>
        <taxon>ecological metagenomes</taxon>
    </lineage>
</organism>
<dbReference type="NCBIfam" id="NF004978">
    <property type="entry name" value="PRK06354.1"/>
    <property type="match status" value="1"/>
</dbReference>
<comment type="similarity">
    <text evidence="4">Belongs to the pyruvate kinase family.</text>
</comment>
<proteinExistence type="inferred from homology"/>
<dbReference type="Pfam" id="PF00224">
    <property type="entry name" value="PK"/>
    <property type="match status" value="1"/>
</dbReference>
<evidence type="ECO:0000256" key="5">
    <source>
        <dbReference type="ARBA" id="ARBA00012142"/>
    </source>
</evidence>
<dbReference type="PANTHER" id="PTHR11817">
    <property type="entry name" value="PYRUVATE KINASE"/>
    <property type="match status" value="1"/>
</dbReference>
<dbReference type="SUPFAM" id="SSF50800">
    <property type="entry name" value="PK beta-barrel domain-like"/>
    <property type="match status" value="1"/>
</dbReference>
<comment type="cofactor">
    <cofactor evidence="2">
        <name>K(+)</name>
        <dbReference type="ChEBI" id="CHEBI:29103"/>
    </cofactor>
</comment>
<keyword evidence="8" id="KW-0547">Nucleotide-binding</keyword>
<comment type="caution">
    <text evidence="16">The sequence shown here is derived from an EMBL/GenBank/DDBJ whole genome shotgun (WGS) entry which is preliminary data.</text>
</comment>
<evidence type="ECO:0000256" key="4">
    <source>
        <dbReference type="ARBA" id="ARBA00008663"/>
    </source>
</evidence>
<comment type="pathway">
    <text evidence="3">Carbohydrate degradation; glycolysis; pyruvate from D-glyceraldehyde 3-phosphate: step 5/5.</text>
</comment>
<sequence>MHIQTKIICTIGPVSESKEMLLKLIDAGMNVARINFSHGNQDEHLITINNIKEVRKEAKQPIAIMLDTKGPEIRVGKVKDDILHLEPKQKVRLVRSEIKNDTDIPIHPFEVLDVLKPTQKILFDDGYIIAKVLEKEKDAVLVEIQNSGVLKSSKSINIPNVTLPLPAVTEQDILDLIFGCENDIDIVAASFIRSADHVLEIKKILNEHSKADIPIIAKIESSEGVENFDEIADAADGIMIARGDLGVEVDLSLVPKLQKSMIAKCYEAAKPVVVATQMLESMINNPRPTRAEVSDVANAIYDSASCVMLSAESAAGKYPIETVQQMKKIVYQAEQDFDYKDFFYKESRIECEDVSSSVAVAAVKTAYSAGAKAIFAITRTGFTTRLLTRLRPNIPIIALTKNEKKYHQLSFLWGVIPIYSPEWSKEREAFAIMSHYAMDREFIAFGDFVVLISSFPFDKRGITNLMLVESVGEVLVRGFKGHGNKVKGKIAKIIAVNGDSLTKAKDKIIVISKCSESYLPLFEVAKAVILQNRNIDTISEKLALEKAQKLDLPLVIRAKHANDILLDDEVVHLDPQKGLVFKVSEDELL</sequence>
<dbReference type="InterPro" id="IPR015795">
    <property type="entry name" value="Pyrv_Knase_C"/>
</dbReference>
<evidence type="ECO:0000259" key="14">
    <source>
        <dbReference type="Pfam" id="PF00224"/>
    </source>
</evidence>
<dbReference type="Pfam" id="PF02887">
    <property type="entry name" value="PK_C"/>
    <property type="match status" value="1"/>
</dbReference>
<dbReference type="AlphaFoldDB" id="A0A0F9MQ61"/>
<dbReference type="GO" id="GO:0005524">
    <property type="term" value="F:ATP binding"/>
    <property type="evidence" value="ECO:0007669"/>
    <property type="project" value="UniProtKB-KW"/>
</dbReference>
<dbReference type="EC" id="2.7.1.40" evidence="5"/>
<protein>
    <recommendedName>
        <fullName evidence="5">pyruvate kinase</fullName>
        <ecNumber evidence="5">2.7.1.40</ecNumber>
    </recommendedName>
</protein>
<dbReference type="Gene3D" id="3.20.20.60">
    <property type="entry name" value="Phosphoenolpyruvate-binding domains"/>
    <property type="match status" value="1"/>
</dbReference>
<dbReference type="EMBL" id="LAZR01009660">
    <property type="protein sequence ID" value="KKM71327.1"/>
    <property type="molecule type" value="Genomic_DNA"/>
</dbReference>
<dbReference type="InterPro" id="IPR015806">
    <property type="entry name" value="Pyrv_Knase_insert_dom_sf"/>
</dbReference>
<gene>
    <name evidence="16" type="ORF">LCGC14_1431740</name>
</gene>
<evidence type="ECO:0000256" key="10">
    <source>
        <dbReference type="ARBA" id="ARBA00022840"/>
    </source>
</evidence>
<dbReference type="Gene3D" id="2.40.33.10">
    <property type="entry name" value="PK beta-barrel domain-like"/>
    <property type="match status" value="1"/>
</dbReference>
<evidence type="ECO:0000256" key="3">
    <source>
        <dbReference type="ARBA" id="ARBA00004997"/>
    </source>
</evidence>
<dbReference type="FunFam" id="3.20.20.60:FF:000025">
    <property type="entry name" value="Pyruvate kinase"/>
    <property type="match status" value="1"/>
</dbReference>
<dbReference type="NCBIfam" id="NF004491">
    <property type="entry name" value="PRK05826.1"/>
    <property type="match status" value="1"/>
</dbReference>
<dbReference type="SUPFAM" id="SSF52009">
    <property type="entry name" value="Phosphohistidine domain"/>
    <property type="match status" value="1"/>
</dbReference>
<dbReference type="InterPro" id="IPR018209">
    <property type="entry name" value="Pyrv_Knase_AS"/>
</dbReference>
<evidence type="ECO:0000256" key="12">
    <source>
        <dbReference type="ARBA" id="ARBA00023152"/>
    </source>
</evidence>
<evidence type="ECO:0000259" key="15">
    <source>
        <dbReference type="Pfam" id="PF02887"/>
    </source>
</evidence>
<keyword evidence="6" id="KW-0808">Transferase</keyword>